<evidence type="ECO:0000313" key="4">
    <source>
        <dbReference type="EMBL" id="PZG00198.1"/>
    </source>
</evidence>
<evidence type="ECO:0000256" key="1">
    <source>
        <dbReference type="ARBA" id="ARBA00001974"/>
    </source>
</evidence>
<comment type="cofactor">
    <cofactor evidence="1">
        <name>FAD</name>
        <dbReference type="ChEBI" id="CHEBI:57692"/>
    </cofactor>
</comment>
<evidence type="ECO:0000256" key="2">
    <source>
        <dbReference type="ARBA" id="ARBA00022630"/>
    </source>
</evidence>
<reference evidence="4 5" key="1">
    <citation type="submission" date="2018-01" db="EMBL/GenBank/DDBJ databases">
        <title>Draft genome sequence of Jishengella endophytica.</title>
        <authorList>
            <person name="Sahin N."/>
            <person name="Ay H."/>
            <person name="Saygin H."/>
        </authorList>
    </citation>
    <scope>NUCLEOTIDE SEQUENCE [LARGE SCALE GENOMIC DNA]</scope>
    <source>
        <strain evidence="4 5">DSM 45430</strain>
    </source>
</reference>
<dbReference type="InterPro" id="IPR002938">
    <property type="entry name" value="FAD-bd"/>
</dbReference>
<dbReference type="AlphaFoldDB" id="A0A2W2DKB6"/>
<dbReference type="OrthoDB" id="3647401at2"/>
<dbReference type="Gene3D" id="3.30.70.2450">
    <property type="match status" value="1"/>
</dbReference>
<name>A0A2W2DKB6_9ACTN</name>
<proteinExistence type="predicted"/>
<dbReference type="GO" id="GO:0071949">
    <property type="term" value="F:FAD binding"/>
    <property type="evidence" value="ECO:0007669"/>
    <property type="project" value="InterPro"/>
</dbReference>
<dbReference type="PANTHER" id="PTHR43004:SF19">
    <property type="entry name" value="BINDING MONOOXYGENASE, PUTATIVE (JCVI)-RELATED"/>
    <property type="match status" value="1"/>
</dbReference>
<organism evidence="4 5">
    <name type="scientific">Micromonospora endophytica</name>
    <dbReference type="NCBI Taxonomy" id="515350"/>
    <lineage>
        <taxon>Bacteria</taxon>
        <taxon>Bacillati</taxon>
        <taxon>Actinomycetota</taxon>
        <taxon>Actinomycetes</taxon>
        <taxon>Micromonosporales</taxon>
        <taxon>Micromonosporaceae</taxon>
        <taxon>Micromonospora</taxon>
    </lineage>
</organism>
<dbReference type="EMBL" id="POTX01000012">
    <property type="protein sequence ID" value="PZG00198.1"/>
    <property type="molecule type" value="Genomic_DNA"/>
</dbReference>
<gene>
    <name evidence="4" type="ORF">C1I93_03355</name>
</gene>
<evidence type="ECO:0000256" key="3">
    <source>
        <dbReference type="ARBA" id="ARBA00022827"/>
    </source>
</evidence>
<keyword evidence="3" id="KW-0274">FAD</keyword>
<dbReference type="Gene3D" id="3.50.50.60">
    <property type="entry name" value="FAD/NAD(P)-binding domain"/>
    <property type="match status" value="2"/>
</dbReference>
<dbReference type="Gene3D" id="3.40.30.120">
    <property type="match status" value="1"/>
</dbReference>
<comment type="caution">
    <text evidence="4">The sequence shown here is derived from an EMBL/GenBank/DDBJ whole genome shotgun (WGS) entry which is preliminary data.</text>
</comment>
<accession>A0A2W2DKB6</accession>
<sequence length="537" mass="57047">MSVDVVIVGAGPTGLMLACELALAGVQPVVLEQRDEPNPHPKANGLLGQVVRVIDHRGLHERLTGSTAAPAPNSTYFMFGGLGLDLSLLTWSPVYTLPATQQKIEETLAERAVQLGVRIRRGHELVGLSQDAQGVTLRIATAEDGYELRTRFVVGADGAHSATRKLAGIEFPGVHHDRMTVRSAHVMVSPGWIDPGSGALQVPGHGAVPPFLPHRTEHGGFSYAPLPGQPPLITTTEWDQPAPVGPMTLAELGDSIQRVLGVEVPLQQPDGSGPHVLRRMTGGHTRVATRYADRRVFLIGDAAHVFGATSGGPGLNLGLQDAVNLGWKLASTIHGNAPAGLLDSFEAERRPAAERMIVNARAQAALIAPGSDVTGLRELFSELLTDPAVVARLAHLTAGADMRYDMGPASAHSLAGRFSPELTVQTPAGSARIAELTHSARPLLVDMTPADVFAEALSDWRDRIDIVRTEPLAPPAAEPEAGDEPPSALLLRPDCYVAWASSTHRPDSTEVDDLRDTVTRWFGAASCGHHRCAPDLI</sequence>
<dbReference type="SUPFAM" id="SSF51905">
    <property type="entry name" value="FAD/NAD(P)-binding domain"/>
    <property type="match status" value="1"/>
</dbReference>
<dbReference type="PANTHER" id="PTHR43004">
    <property type="entry name" value="TRK SYSTEM POTASSIUM UPTAKE PROTEIN"/>
    <property type="match status" value="1"/>
</dbReference>
<keyword evidence="2" id="KW-0285">Flavoprotein</keyword>
<dbReference type="PRINTS" id="PR00420">
    <property type="entry name" value="RNGMNOXGNASE"/>
</dbReference>
<evidence type="ECO:0000313" key="5">
    <source>
        <dbReference type="Proteomes" id="UP000248627"/>
    </source>
</evidence>
<protein>
    <submittedName>
        <fullName evidence="4">FAD-dependent oxidoreductase</fullName>
    </submittedName>
</protein>
<dbReference type="InterPro" id="IPR050641">
    <property type="entry name" value="RIFMO-like"/>
</dbReference>
<dbReference type="InterPro" id="IPR036188">
    <property type="entry name" value="FAD/NAD-bd_sf"/>
</dbReference>
<dbReference type="Pfam" id="PF21274">
    <property type="entry name" value="Rng_hyd_C"/>
    <property type="match status" value="1"/>
</dbReference>
<dbReference type="RefSeq" id="WP_111241722.1">
    <property type="nucleotide sequence ID" value="NZ_AP023358.1"/>
</dbReference>
<dbReference type="Proteomes" id="UP000248627">
    <property type="component" value="Unassembled WGS sequence"/>
</dbReference>
<dbReference type="GO" id="GO:0016709">
    <property type="term" value="F:oxidoreductase activity, acting on paired donors, with incorporation or reduction of molecular oxygen, NAD(P)H as one donor, and incorporation of one atom of oxygen"/>
    <property type="evidence" value="ECO:0007669"/>
    <property type="project" value="UniProtKB-ARBA"/>
</dbReference>
<dbReference type="Pfam" id="PF01494">
    <property type="entry name" value="FAD_binding_3"/>
    <property type="match status" value="1"/>
</dbReference>
<keyword evidence="5" id="KW-1185">Reference proteome</keyword>